<comment type="caution">
    <text evidence="2">The sequence shown here is derived from an EMBL/GenBank/DDBJ whole genome shotgun (WGS) entry which is preliminary data.</text>
</comment>
<dbReference type="Gene3D" id="1.20.120.450">
    <property type="entry name" value="dinb family like domain"/>
    <property type="match status" value="1"/>
</dbReference>
<accession>A0AAP3G8D2</accession>
<dbReference type="Pfam" id="PF12867">
    <property type="entry name" value="DinB_2"/>
    <property type="match status" value="1"/>
</dbReference>
<dbReference type="Proteomes" id="UP001077662">
    <property type="component" value="Unassembled WGS sequence"/>
</dbReference>
<gene>
    <name evidence="2" type="ORF">O0554_10205</name>
</gene>
<sequence>MNRKETLQRFEELTKTYLDELEKMDLQELTQKPADDEWSLGQMYLHLIHSALTMQLQNIKVCHEQQEGAVLVSGEKTEFGIQVFAQGSFPPIKIHVPPTKQHTPPQPTTKEELAQGLKNVLERMRKWGEVIEEIPSHLKMLHPALGALNAQEWYALVEMHYRHHLLQKERLQAFLSQMKQ</sequence>
<organism evidence="2 3">
    <name type="scientific">Brevibacillus laterosporus</name>
    <name type="common">Bacillus laterosporus</name>
    <dbReference type="NCBI Taxonomy" id="1465"/>
    <lineage>
        <taxon>Bacteria</taxon>
        <taxon>Bacillati</taxon>
        <taxon>Bacillota</taxon>
        <taxon>Bacilli</taxon>
        <taxon>Bacillales</taxon>
        <taxon>Paenibacillaceae</taxon>
        <taxon>Brevibacillus</taxon>
    </lineage>
</organism>
<name>A0AAP3G8D2_BRELA</name>
<feature type="domain" description="DinB-like" evidence="1">
    <location>
        <begin position="10"/>
        <end position="167"/>
    </location>
</feature>
<evidence type="ECO:0000259" key="1">
    <source>
        <dbReference type="Pfam" id="PF12867"/>
    </source>
</evidence>
<dbReference type="InterPro" id="IPR024775">
    <property type="entry name" value="DinB-like"/>
</dbReference>
<evidence type="ECO:0000313" key="2">
    <source>
        <dbReference type="EMBL" id="MCZ0807286.1"/>
    </source>
</evidence>
<proteinExistence type="predicted"/>
<reference evidence="2" key="1">
    <citation type="submission" date="2022-09" db="EMBL/GenBank/DDBJ databases">
        <title>Genome analysis and characterization of larvicidal activity of Brevibacillus strains.</title>
        <authorList>
            <person name="Patrusheva E.V."/>
            <person name="Izotova A.O."/>
            <person name="Toshchakov S.V."/>
            <person name="Sineoky S.P."/>
        </authorList>
    </citation>
    <scope>NUCLEOTIDE SEQUENCE</scope>
    <source>
        <strain evidence="2">VKPM_B-13247</strain>
    </source>
</reference>
<dbReference type="AlphaFoldDB" id="A0AAP3G8D2"/>
<dbReference type="SUPFAM" id="SSF109854">
    <property type="entry name" value="DinB/YfiT-like putative metalloenzymes"/>
    <property type="match status" value="1"/>
</dbReference>
<dbReference type="EMBL" id="JAPTNE010000012">
    <property type="protein sequence ID" value="MCZ0807286.1"/>
    <property type="molecule type" value="Genomic_DNA"/>
</dbReference>
<evidence type="ECO:0000313" key="3">
    <source>
        <dbReference type="Proteomes" id="UP001077662"/>
    </source>
</evidence>
<dbReference type="InterPro" id="IPR034660">
    <property type="entry name" value="DinB/YfiT-like"/>
</dbReference>
<protein>
    <submittedName>
        <fullName evidence="2">DinB family protein</fullName>
    </submittedName>
</protein>
<dbReference type="RefSeq" id="WP_258433519.1">
    <property type="nucleotide sequence ID" value="NZ_JANSGW010000012.1"/>
</dbReference>